<feature type="region of interest" description="Disordered" evidence="1">
    <location>
        <begin position="1"/>
        <end position="214"/>
    </location>
</feature>
<name>A0A6J4PMC1_9ACTN</name>
<feature type="non-terminal residue" evidence="2">
    <location>
        <position position="1"/>
    </location>
</feature>
<proteinExistence type="predicted"/>
<dbReference type="EMBL" id="CADCUT010000130">
    <property type="protein sequence ID" value="CAA9414347.1"/>
    <property type="molecule type" value="Genomic_DNA"/>
</dbReference>
<dbReference type="AlphaFoldDB" id="A0A6J4PMC1"/>
<gene>
    <name evidence="2" type="ORF">AVDCRST_MAG03-2091</name>
</gene>
<evidence type="ECO:0000256" key="1">
    <source>
        <dbReference type="SAM" id="MobiDB-lite"/>
    </source>
</evidence>
<evidence type="ECO:0000313" key="2">
    <source>
        <dbReference type="EMBL" id="CAA9414347.1"/>
    </source>
</evidence>
<feature type="compositionally biased region" description="Basic and acidic residues" evidence="1">
    <location>
        <begin position="1"/>
        <end position="21"/>
    </location>
</feature>
<organism evidence="2">
    <name type="scientific">uncultured Rubrobacteraceae bacterium</name>
    <dbReference type="NCBI Taxonomy" id="349277"/>
    <lineage>
        <taxon>Bacteria</taxon>
        <taxon>Bacillati</taxon>
        <taxon>Actinomycetota</taxon>
        <taxon>Rubrobacteria</taxon>
        <taxon>Rubrobacterales</taxon>
        <taxon>Rubrobacteraceae</taxon>
        <taxon>environmental samples</taxon>
    </lineage>
</organism>
<protein>
    <submittedName>
        <fullName evidence="2">Uncharacterized protein</fullName>
    </submittedName>
</protein>
<feature type="compositionally biased region" description="Basic residues" evidence="1">
    <location>
        <begin position="180"/>
        <end position="197"/>
    </location>
</feature>
<reference evidence="2" key="1">
    <citation type="submission" date="2020-02" db="EMBL/GenBank/DDBJ databases">
        <authorList>
            <person name="Meier V. D."/>
        </authorList>
    </citation>
    <scope>NUCLEOTIDE SEQUENCE</scope>
    <source>
        <strain evidence="2">AVDCRST_MAG03</strain>
    </source>
</reference>
<accession>A0A6J4PMC1</accession>
<feature type="compositionally biased region" description="Basic and acidic residues" evidence="1">
    <location>
        <begin position="87"/>
        <end position="100"/>
    </location>
</feature>
<sequence length="214" mass="23287">DRPPPKTGRDRLRPGGREVPRHQRPGRPAGPLRPGGGGARASSRRPGPRPRLRGRRPGDPLARRAGLRRNRRGPLGGATGPRAQARPRRDLSQGRHDGAGLRHGNLRRGRRLPLHHPRAQGRASGVVGEGPALAQARRPLPGDAHPDGLCGRGRRLGGLGRPDALEPLRRGYQRGDAARGRPRRRLRGAARRRRHGKSRGDLALDARPQGPPRM</sequence>
<feature type="compositionally biased region" description="Basic residues" evidence="1">
    <location>
        <begin position="42"/>
        <end position="55"/>
    </location>
</feature>
<feature type="non-terminal residue" evidence="2">
    <location>
        <position position="214"/>
    </location>
</feature>
<feature type="compositionally biased region" description="Basic residues" evidence="1">
    <location>
        <begin position="104"/>
        <end position="119"/>
    </location>
</feature>